<dbReference type="Proteomes" id="UP001143304">
    <property type="component" value="Unassembled WGS sequence"/>
</dbReference>
<proteinExistence type="predicted"/>
<feature type="domain" description="HTH marR-type" evidence="1">
    <location>
        <begin position="8"/>
        <end position="143"/>
    </location>
</feature>
<dbReference type="PANTHER" id="PTHR39515">
    <property type="entry name" value="CONSERVED PROTEIN"/>
    <property type="match status" value="1"/>
</dbReference>
<name>A0ABT3T402_9GAMM</name>
<dbReference type="InterPro" id="IPR052526">
    <property type="entry name" value="HTH-type_Bedaq_tolerance"/>
</dbReference>
<dbReference type="InterPro" id="IPR036390">
    <property type="entry name" value="WH_DNA-bd_sf"/>
</dbReference>
<sequence>MPDTPEPRQLLGQALMLAGRDFQSRLDHDLQRRDVMGISARHRAIFLHLGRHGPSRAVDLARSAGVRPQSMMKIIHELESLNLLERRTDPADSRAKLIDFSHGGRRLIDELSRSTETVWQQYVDVVGEENLERLVHQLSVLATEGEKKS</sequence>
<organism evidence="2 3">
    <name type="scientific">Candidatus Marimicrobium litorale</name>
    <dbReference type="NCBI Taxonomy" id="2518991"/>
    <lineage>
        <taxon>Bacteria</taxon>
        <taxon>Pseudomonadati</taxon>
        <taxon>Pseudomonadota</taxon>
        <taxon>Gammaproteobacteria</taxon>
        <taxon>Cellvibrionales</taxon>
        <taxon>Halieaceae</taxon>
        <taxon>Marimicrobium</taxon>
    </lineage>
</organism>
<evidence type="ECO:0000259" key="1">
    <source>
        <dbReference type="PROSITE" id="PS50995"/>
    </source>
</evidence>
<dbReference type="PROSITE" id="PS50995">
    <property type="entry name" value="HTH_MARR_2"/>
    <property type="match status" value="1"/>
</dbReference>
<dbReference type="SUPFAM" id="SSF46785">
    <property type="entry name" value="Winged helix' DNA-binding domain"/>
    <property type="match status" value="1"/>
</dbReference>
<evidence type="ECO:0000313" key="3">
    <source>
        <dbReference type="Proteomes" id="UP001143304"/>
    </source>
</evidence>
<protein>
    <submittedName>
        <fullName evidence="2">MarR family transcriptional regulator</fullName>
    </submittedName>
</protein>
<dbReference type="RefSeq" id="WP_279248545.1">
    <property type="nucleotide sequence ID" value="NZ_SHNO01000001.1"/>
</dbReference>
<dbReference type="SMART" id="SM00347">
    <property type="entry name" value="HTH_MARR"/>
    <property type="match status" value="1"/>
</dbReference>
<dbReference type="Gene3D" id="1.10.10.10">
    <property type="entry name" value="Winged helix-like DNA-binding domain superfamily/Winged helix DNA-binding domain"/>
    <property type="match status" value="1"/>
</dbReference>
<comment type="caution">
    <text evidence="2">The sequence shown here is derived from an EMBL/GenBank/DDBJ whole genome shotgun (WGS) entry which is preliminary data.</text>
</comment>
<gene>
    <name evidence="2" type="ORF">EYC82_05495</name>
</gene>
<accession>A0ABT3T402</accession>
<dbReference type="EMBL" id="SHNO01000001">
    <property type="protein sequence ID" value="MCX2976804.1"/>
    <property type="molecule type" value="Genomic_DNA"/>
</dbReference>
<dbReference type="InterPro" id="IPR000835">
    <property type="entry name" value="HTH_MarR-typ"/>
</dbReference>
<reference evidence="2" key="1">
    <citation type="submission" date="2019-02" db="EMBL/GenBank/DDBJ databases">
        <authorList>
            <person name="Li S.-H."/>
        </authorList>
    </citation>
    <scope>NUCLEOTIDE SEQUENCE</scope>
    <source>
        <strain evidence="2">IMCC11814</strain>
    </source>
</reference>
<dbReference type="PANTHER" id="PTHR39515:SF2">
    <property type="entry name" value="HTH-TYPE TRANSCRIPTIONAL REGULATOR RV0880"/>
    <property type="match status" value="1"/>
</dbReference>
<dbReference type="InterPro" id="IPR036388">
    <property type="entry name" value="WH-like_DNA-bd_sf"/>
</dbReference>
<evidence type="ECO:0000313" key="2">
    <source>
        <dbReference type="EMBL" id="MCX2976804.1"/>
    </source>
</evidence>
<keyword evidence="3" id="KW-1185">Reference proteome</keyword>
<dbReference type="Pfam" id="PF12802">
    <property type="entry name" value="MarR_2"/>
    <property type="match status" value="1"/>
</dbReference>